<name>A0ABY9RS92_9ACTN</name>
<proteinExistence type="predicted"/>
<dbReference type="NCBIfam" id="NF033533">
    <property type="entry name" value="lone7_assoc_B"/>
    <property type="match status" value="1"/>
</dbReference>
<organism evidence="1 2">
    <name type="scientific">Streptomyces roseicoloratus</name>
    <dbReference type="NCBI Taxonomy" id="2508722"/>
    <lineage>
        <taxon>Bacteria</taxon>
        <taxon>Bacillati</taxon>
        <taxon>Actinomycetota</taxon>
        <taxon>Actinomycetes</taxon>
        <taxon>Kitasatosporales</taxon>
        <taxon>Streptomycetaceae</taxon>
        <taxon>Streptomyces</taxon>
    </lineage>
</organism>
<keyword evidence="2" id="KW-1185">Reference proteome</keyword>
<accession>A0ABY9RS92</accession>
<dbReference type="InterPro" id="IPR049801">
    <property type="entry name" value="T7SS_assoc-like"/>
</dbReference>
<evidence type="ECO:0000313" key="2">
    <source>
        <dbReference type="Proteomes" id="UP001250858"/>
    </source>
</evidence>
<evidence type="ECO:0000313" key="1">
    <source>
        <dbReference type="EMBL" id="WMX43815.1"/>
    </source>
</evidence>
<protein>
    <submittedName>
        <fullName evidence="1">Type VII secretion system-associated protein</fullName>
    </submittedName>
</protein>
<gene>
    <name evidence="1" type="ORF">RGF97_01570</name>
</gene>
<sequence length="179" mass="20141">MRETVADKDPGTTPTGDTKLTRLDTKTLRRFIDHDVETFVLWLWTLQEASGRYLKTGDHYYTLDWTGVPSMSGLSAQLENPTQYNSKVTLLLGKLTAPGKGDGPMSAHDFLTFVKSAASELAVVVDDQKDFFDDVKRNLESVITTMTGAQQKNLDQIDSQKFLDLFRDVETDLTRSRKT</sequence>
<dbReference type="Proteomes" id="UP001250858">
    <property type="component" value="Chromosome"/>
</dbReference>
<dbReference type="RefSeq" id="WP_309547692.1">
    <property type="nucleotide sequence ID" value="NZ_CP133762.1"/>
</dbReference>
<dbReference type="EMBL" id="CP133762">
    <property type="protein sequence ID" value="WMX43815.1"/>
    <property type="molecule type" value="Genomic_DNA"/>
</dbReference>
<reference evidence="1 2" key="1">
    <citation type="submission" date="2023-09" db="EMBL/GenBank/DDBJ databases">
        <title>Complete genome of Streptomyces roseicoloratus T14.</title>
        <authorList>
            <person name="Bashizi T."/>
            <person name="Kim M.-J."/>
            <person name="Lee G."/>
            <person name="Tagele S.B."/>
            <person name="Shin J.-H."/>
        </authorList>
    </citation>
    <scope>NUCLEOTIDE SEQUENCE [LARGE SCALE GENOMIC DNA]</scope>
    <source>
        <strain evidence="1 2">T14</strain>
    </source>
</reference>